<dbReference type="EMBL" id="PHFW01000002">
    <property type="protein sequence ID" value="PQM29000.1"/>
    <property type="molecule type" value="Genomic_DNA"/>
</dbReference>
<comment type="caution">
    <text evidence="3">The sequence shown here is derived from an EMBL/GenBank/DDBJ whole genome shotgun (WGS) entry which is preliminary data.</text>
</comment>
<dbReference type="Proteomes" id="UP000238954">
    <property type="component" value="Chromosome"/>
</dbReference>
<organism evidence="3 4">
    <name type="scientific">Sphingopyxis lindanitolerans</name>
    <dbReference type="NCBI Taxonomy" id="2054227"/>
    <lineage>
        <taxon>Bacteria</taxon>
        <taxon>Pseudomonadati</taxon>
        <taxon>Pseudomonadota</taxon>
        <taxon>Alphaproteobacteria</taxon>
        <taxon>Sphingomonadales</taxon>
        <taxon>Sphingomonadaceae</taxon>
        <taxon>Sphingopyxis</taxon>
    </lineage>
</organism>
<gene>
    <name evidence="3" type="ORF">CVO77_11405</name>
</gene>
<keyword evidence="2" id="KW-0812">Transmembrane</keyword>
<feature type="region of interest" description="Disordered" evidence="1">
    <location>
        <begin position="44"/>
        <end position="142"/>
    </location>
</feature>
<evidence type="ECO:0000256" key="2">
    <source>
        <dbReference type="SAM" id="Phobius"/>
    </source>
</evidence>
<feature type="compositionally biased region" description="Low complexity" evidence="1">
    <location>
        <begin position="71"/>
        <end position="103"/>
    </location>
</feature>
<proteinExistence type="predicted"/>
<dbReference type="RefSeq" id="WP_105999161.1">
    <property type="nucleotide sequence ID" value="NZ_CM009578.1"/>
</dbReference>
<sequence length="225" mass="23351">MVDRPPPSRFSVVERGGRLVVIDKETGQTPLSAAERMDIHDRSMGVEPIRPAKPSVAPDLSAAARAESGLSARPAPARQSAPTVAAATPAAADGKARMAAAIAERSKGPWVQRPTDRPALKSTAQPASSTSRPPPRAGGQRKTIVTGKWWDAKGPRTIELGPKGQQVLSGGFVTIVVVVLIAAIVALLLAPLLLFVGAFLLFRFGGQILGPIGAGIIDKALAEKG</sequence>
<evidence type="ECO:0000313" key="3">
    <source>
        <dbReference type="EMBL" id="PQM29000.1"/>
    </source>
</evidence>
<keyword evidence="4" id="KW-1185">Reference proteome</keyword>
<accession>A0A2S8B9J4</accession>
<dbReference type="AlphaFoldDB" id="A0A2S8B9J4"/>
<feature type="transmembrane region" description="Helical" evidence="2">
    <location>
        <begin position="172"/>
        <end position="202"/>
    </location>
</feature>
<evidence type="ECO:0000313" key="4">
    <source>
        <dbReference type="Proteomes" id="UP000238954"/>
    </source>
</evidence>
<dbReference type="OrthoDB" id="7569864at2"/>
<protein>
    <submittedName>
        <fullName evidence="3">Uncharacterized protein</fullName>
    </submittedName>
</protein>
<reference evidence="4" key="1">
    <citation type="submission" date="2017-11" db="EMBL/GenBank/DDBJ databases">
        <title>The complete genome sequence of Sphingopyxis pomeranensis sp. nov. strain WS5A3p.</title>
        <authorList>
            <person name="Kaminski M.A."/>
        </authorList>
    </citation>
    <scope>NUCLEOTIDE SEQUENCE [LARGE SCALE GENOMIC DNA]</scope>
    <source>
        <strain evidence="4">WS5A3p</strain>
    </source>
</reference>
<feature type="compositionally biased region" description="Low complexity" evidence="1">
    <location>
        <begin position="122"/>
        <end position="131"/>
    </location>
</feature>
<name>A0A2S8B9J4_9SPHN</name>
<keyword evidence="2" id="KW-1133">Transmembrane helix</keyword>
<keyword evidence="2" id="KW-0472">Membrane</keyword>
<evidence type="ECO:0000256" key="1">
    <source>
        <dbReference type="SAM" id="MobiDB-lite"/>
    </source>
</evidence>